<dbReference type="RefSeq" id="WP_016744601.1">
    <property type="nucleotide sequence ID" value="NZ_CP059319.1"/>
</dbReference>
<name>A0A975D0Y7_9SPHN</name>
<gene>
    <name evidence="1" type="ORF">HRJ34_21485</name>
</gene>
<dbReference type="Gene3D" id="3.20.20.80">
    <property type="entry name" value="Glycosidases"/>
    <property type="match status" value="1"/>
</dbReference>
<reference evidence="1" key="1">
    <citation type="submission" date="2020-07" db="EMBL/GenBank/DDBJ databases">
        <authorList>
            <person name="Camacho E."/>
        </authorList>
    </citation>
    <scope>NUCLEOTIDE SEQUENCE</scope>
    <source>
        <strain evidence="1">MPO218</strain>
    </source>
</reference>
<accession>A0A975D0Y7</accession>
<proteinExistence type="predicted"/>
<protein>
    <recommendedName>
        <fullName evidence="3">Cellulose-binding protein</fullName>
    </recommendedName>
</protein>
<evidence type="ECO:0000313" key="1">
    <source>
        <dbReference type="EMBL" id="QTH20868.1"/>
    </source>
</evidence>
<dbReference type="EMBL" id="CP059319">
    <property type="protein sequence ID" value="QTH20868.1"/>
    <property type="molecule type" value="Genomic_DNA"/>
</dbReference>
<dbReference type="AlphaFoldDB" id="A0A975D0Y7"/>
<evidence type="ECO:0008006" key="3">
    <source>
        <dbReference type="Google" id="ProtNLM"/>
    </source>
</evidence>
<evidence type="ECO:0000313" key="2">
    <source>
        <dbReference type="Proteomes" id="UP000664914"/>
    </source>
</evidence>
<organism evidence="1 2">
    <name type="scientific">Rhizorhabdus wittichii</name>
    <dbReference type="NCBI Taxonomy" id="160791"/>
    <lineage>
        <taxon>Bacteria</taxon>
        <taxon>Pseudomonadati</taxon>
        <taxon>Pseudomonadota</taxon>
        <taxon>Alphaproteobacteria</taxon>
        <taxon>Sphingomonadales</taxon>
        <taxon>Sphingomonadaceae</taxon>
        <taxon>Rhizorhabdus</taxon>
    </lineage>
</organism>
<reference evidence="1" key="2">
    <citation type="submission" date="2021-04" db="EMBL/GenBank/DDBJ databases">
        <title>Isolation and genomic analysis of the ibuprofen-degrading bacterium Sphingomonas strain MPO218.</title>
        <authorList>
            <person name="Aulestia M."/>
            <person name="Flores A."/>
            <person name="Mangas E.L."/>
            <person name="Perez-Pulido A.J."/>
            <person name="Santero E."/>
            <person name="Camacho E.M."/>
        </authorList>
    </citation>
    <scope>NUCLEOTIDE SEQUENCE</scope>
    <source>
        <strain evidence="1">MPO218</strain>
    </source>
</reference>
<dbReference type="Proteomes" id="UP000664914">
    <property type="component" value="Chromosome"/>
</dbReference>
<sequence length="517" mass="56914">MKQWIVRIVVPVAAIMLCVLIAKVNRPEEGNSFSAPAQAATQAAPVPHRPTAFGLNLSYPAYWSNERAFMNLAAGGIWQAPHNGWKDFDPARIDQESTIRSLAPGEIAAMALVRPAAAYRGDVAITCLYDGKGVLGGIGIKDGKASPGRFDFTWPAGTKTLIRLDTTDPADPVRHIDCREAGADRKAVFDRAFVDGLRPYKAIRYLDWQAANGNVAGNWAQRTLPSSTIQGGAQGVAMENLVLLANEAQVDPWFVMPWNTDDAAMERFATYVRDHLAPGRTAYVEIGNEIWNMSFPAARQALAEGERAKLGSNRDEARMRRYAQKVTQSFKIWEKVFAGQMPRIVRILSGQNAWPELMTIALDYQDTASHLDALAMAPYFGQALLLEPPADTSDLGPLFAKLDGMVQETFVPALRAKQMADARGLRFLGYEGGQHITYSGKDATLVPRLNRDPRMADSYRKYLDAWDRQFGDMLMLLASSGSAGSNAAFGMTEYSGQPLSETPKRRAVLEAIERLKR</sequence>